<protein>
    <submittedName>
        <fullName evidence="4">3-ketoacyl-ACP reductase</fullName>
    </submittedName>
</protein>
<dbReference type="AlphaFoldDB" id="A0A2D0JJI0"/>
<dbReference type="InterPro" id="IPR002347">
    <property type="entry name" value="SDR_fam"/>
</dbReference>
<sequence length="238" mass="26041">MDETKTTLIRHKICLIGLSSWGRPKWDAKCSSGGEISFSLSVGRQKLIASRYTYGGGLAVDLSKPEDVVSNLDKLPLEIDLLINNAGVYLDNPAVKNSEVNSPAMFQTTLNVNLISPFFLANHILENMLVNDKGLIVNITSGLGRLETPRYEFGNFYRTSKLALNGITIYLAQKINSESTNNVKAISYCPGLVCTDMGRRGKSVVAASKSLVATITNFGDLKNGCFYREGKELSYVSK</sequence>
<dbReference type="Gene3D" id="3.40.50.720">
    <property type="entry name" value="NAD(P)-binding Rossmann-like Domain"/>
    <property type="match status" value="1"/>
</dbReference>
<keyword evidence="2" id="KW-0560">Oxidoreductase</keyword>
<evidence type="ECO:0000256" key="2">
    <source>
        <dbReference type="ARBA" id="ARBA00023002"/>
    </source>
</evidence>
<name>A0A2D0JJI0_9GAMM</name>
<keyword evidence="5" id="KW-1185">Reference proteome</keyword>
<accession>A0A2D0JJI0</accession>
<comment type="similarity">
    <text evidence="1 3">Belongs to the short-chain dehydrogenases/reductases (SDR) family.</text>
</comment>
<dbReference type="PRINTS" id="PR00080">
    <property type="entry name" value="SDRFAMILY"/>
</dbReference>
<organism evidence="4 5">
    <name type="scientific">Xenorhabdus miraniensis</name>
    <dbReference type="NCBI Taxonomy" id="351674"/>
    <lineage>
        <taxon>Bacteria</taxon>
        <taxon>Pseudomonadati</taxon>
        <taxon>Pseudomonadota</taxon>
        <taxon>Gammaproteobacteria</taxon>
        <taxon>Enterobacterales</taxon>
        <taxon>Morganellaceae</taxon>
        <taxon>Xenorhabdus</taxon>
    </lineage>
</organism>
<evidence type="ECO:0000256" key="1">
    <source>
        <dbReference type="ARBA" id="ARBA00006484"/>
    </source>
</evidence>
<dbReference type="PANTHER" id="PTHR24322">
    <property type="entry name" value="PKSB"/>
    <property type="match status" value="1"/>
</dbReference>
<dbReference type="InterPro" id="IPR036291">
    <property type="entry name" value="NAD(P)-bd_dom_sf"/>
</dbReference>
<dbReference type="RefSeq" id="WP_099116009.1">
    <property type="nucleotide sequence ID" value="NZ_CAWNQI010000079.1"/>
</dbReference>
<dbReference type="PRINTS" id="PR00081">
    <property type="entry name" value="GDHRDH"/>
</dbReference>
<dbReference type="GO" id="GO:0016616">
    <property type="term" value="F:oxidoreductase activity, acting on the CH-OH group of donors, NAD or NADP as acceptor"/>
    <property type="evidence" value="ECO:0007669"/>
    <property type="project" value="TreeGrafter"/>
</dbReference>
<proteinExistence type="inferred from homology"/>
<evidence type="ECO:0000256" key="3">
    <source>
        <dbReference type="RuleBase" id="RU000363"/>
    </source>
</evidence>
<evidence type="ECO:0000313" key="5">
    <source>
        <dbReference type="Proteomes" id="UP000221980"/>
    </source>
</evidence>
<reference evidence="4 5" key="1">
    <citation type="journal article" date="2017" name="Nat. Microbiol.">
        <title>Natural product diversity associated with the nematode symbionts Photorhabdus and Xenorhabdus.</title>
        <authorList>
            <person name="Tobias N.J."/>
            <person name="Wolff H."/>
            <person name="Djahanschiri B."/>
            <person name="Grundmann F."/>
            <person name="Kronenwerth M."/>
            <person name="Shi Y.M."/>
            <person name="Simonyi S."/>
            <person name="Grun P."/>
            <person name="Shapiro-Ilan D."/>
            <person name="Pidot S.J."/>
            <person name="Stinear T.P."/>
            <person name="Ebersberger I."/>
            <person name="Bode H.B."/>
        </authorList>
    </citation>
    <scope>NUCLEOTIDE SEQUENCE [LARGE SCALE GENOMIC DNA]</scope>
    <source>
        <strain evidence="4 5">DSM 17902</strain>
    </source>
</reference>
<gene>
    <name evidence="4" type="ORF">Xmir_04263</name>
</gene>
<dbReference type="EMBL" id="NITZ01000045">
    <property type="protein sequence ID" value="PHM45584.1"/>
    <property type="molecule type" value="Genomic_DNA"/>
</dbReference>
<dbReference type="Proteomes" id="UP000221980">
    <property type="component" value="Unassembled WGS sequence"/>
</dbReference>
<comment type="caution">
    <text evidence="4">The sequence shown here is derived from an EMBL/GenBank/DDBJ whole genome shotgun (WGS) entry which is preliminary data.</text>
</comment>
<dbReference type="SUPFAM" id="SSF51735">
    <property type="entry name" value="NAD(P)-binding Rossmann-fold domains"/>
    <property type="match status" value="1"/>
</dbReference>
<dbReference type="Pfam" id="PF00106">
    <property type="entry name" value="adh_short"/>
    <property type="match status" value="1"/>
</dbReference>
<dbReference type="OrthoDB" id="109589at2"/>
<evidence type="ECO:0000313" key="4">
    <source>
        <dbReference type="EMBL" id="PHM45584.1"/>
    </source>
</evidence>
<dbReference type="PANTHER" id="PTHR24322:SF736">
    <property type="entry name" value="RETINOL DEHYDROGENASE 10"/>
    <property type="match status" value="1"/>
</dbReference>